<evidence type="ECO:0000313" key="3">
    <source>
        <dbReference type="EMBL" id="BBX18417.1"/>
    </source>
</evidence>
<comment type="catalytic activity">
    <reaction evidence="2">
        <text>oxidized coenzyme F420-(gamma-L-Glu)(n) + a quinol + H(+) = reduced coenzyme F420-(gamma-L-Glu)(n) + a quinone</text>
        <dbReference type="Rhea" id="RHEA:39663"/>
        <dbReference type="Rhea" id="RHEA-COMP:12939"/>
        <dbReference type="Rhea" id="RHEA-COMP:14378"/>
        <dbReference type="ChEBI" id="CHEBI:15378"/>
        <dbReference type="ChEBI" id="CHEBI:24646"/>
        <dbReference type="ChEBI" id="CHEBI:132124"/>
        <dbReference type="ChEBI" id="CHEBI:133980"/>
        <dbReference type="ChEBI" id="CHEBI:139511"/>
    </reaction>
</comment>
<dbReference type="Proteomes" id="UP000467006">
    <property type="component" value="Chromosome"/>
</dbReference>
<evidence type="ECO:0000256" key="2">
    <source>
        <dbReference type="ARBA" id="ARBA00049106"/>
    </source>
</evidence>
<accession>A0A7I7K2Y0</accession>
<name>A0A7I7K2Y0_9MYCO</name>
<comment type="similarity">
    <text evidence="1">Belongs to the F420H(2)-dependent quinone reductase family.</text>
</comment>
<dbReference type="InterPro" id="IPR004378">
    <property type="entry name" value="F420H2_quin_Rdtase"/>
</dbReference>
<dbReference type="GO" id="GO:0005886">
    <property type="term" value="C:plasma membrane"/>
    <property type="evidence" value="ECO:0007669"/>
    <property type="project" value="TreeGrafter"/>
</dbReference>
<organism evidence="3 4">
    <name type="scientific">Mycolicibacterium duvalii</name>
    <dbReference type="NCBI Taxonomy" id="39688"/>
    <lineage>
        <taxon>Bacteria</taxon>
        <taxon>Bacillati</taxon>
        <taxon>Actinomycetota</taxon>
        <taxon>Actinomycetes</taxon>
        <taxon>Mycobacteriales</taxon>
        <taxon>Mycobacteriaceae</taxon>
        <taxon>Mycolicibacterium</taxon>
    </lineage>
</organism>
<dbReference type="InterPro" id="IPR012349">
    <property type="entry name" value="Split_barrel_FMN-bd"/>
</dbReference>
<dbReference type="EMBL" id="AP022563">
    <property type="protein sequence ID" value="BBX18417.1"/>
    <property type="molecule type" value="Genomic_DNA"/>
</dbReference>
<sequence>MSGSTLNGISRVDPRSGRPGWKRAILRAAATKPGTALHRMVAARLDKPLMKVTGGRVTLGAGAVPVAILTSIGARTGKCRETPVTYFTDGDDVILMASNYGGDHHPGWFYNLLANPECELHIGPRGGRFTARETHGVDRDQLFALAVELYSGYGRYAQRTEGVRTIRVLRLTPSG</sequence>
<evidence type="ECO:0000256" key="1">
    <source>
        <dbReference type="ARBA" id="ARBA00008710"/>
    </source>
</evidence>
<evidence type="ECO:0000313" key="4">
    <source>
        <dbReference type="Proteomes" id="UP000467006"/>
    </source>
</evidence>
<dbReference type="PANTHER" id="PTHR39428">
    <property type="entry name" value="F420H(2)-DEPENDENT QUINONE REDUCTASE RV1261C"/>
    <property type="match status" value="1"/>
</dbReference>
<dbReference type="RefSeq" id="WP_098004165.1">
    <property type="nucleotide sequence ID" value="NZ_AP022563.1"/>
</dbReference>
<dbReference type="OrthoDB" id="8225825at2"/>
<dbReference type="AlphaFoldDB" id="A0A7I7K2Y0"/>
<gene>
    <name evidence="3" type="ORF">MDUV_32770</name>
</gene>
<dbReference type="Gene3D" id="2.30.110.10">
    <property type="entry name" value="Electron Transport, Fmn-binding Protein, Chain A"/>
    <property type="match status" value="1"/>
</dbReference>
<dbReference type="GO" id="GO:0070967">
    <property type="term" value="F:coenzyme F420 binding"/>
    <property type="evidence" value="ECO:0007669"/>
    <property type="project" value="TreeGrafter"/>
</dbReference>
<dbReference type="Pfam" id="PF04075">
    <property type="entry name" value="F420H2_quin_red"/>
    <property type="match status" value="1"/>
</dbReference>
<dbReference type="NCBIfam" id="TIGR00026">
    <property type="entry name" value="hi_GC_TIGR00026"/>
    <property type="match status" value="1"/>
</dbReference>
<protein>
    <submittedName>
        <fullName evidence="3">Nitroreductase</fullName>
    </submittedName>
</protein>
<dbReference type="KEGG" id="mdu:MDUV_32770"/>
<keyword evidence="4" id="KW-1185">Reference proteome</keyword>
<dbReference type="PANTHER" id="PTHR39428:SF1">
    <property type="entry name" value="F420H(2)-DEPENDENT QUINONE REDUCTASE RV1261C"/>
    <property type="match status" value="1"/>
</dbReference>
<dbReference type="GO" id="GO:0016491">
    <property type="term" value="F:oxidoreductase activity"/>
    <property type="evidence" value="ECO:0007669"/>
    <property type="project" value="InterPro"/>
</dbReference>
<reference evidence="3 4" key="1">
    <citation type="journal article" date="2019" name="Emerg. Microbes Infect.">
        <title>Comprehensive subspecies identification of 175 nontuberculous mycobacteria species based on 7547 genomic profiles.</title>
        <authorList>
            <person name="Matsumoto Y."/>
            <person name="Kinjo T."/>
            <person name="Motooka D."/>
            <person name="Nabeya D."/>
            <person name="Jung N."/>
            <person name="Uechi K."/>
            <person name="Horii T."/>
            <person name="Iida T."/>
            <person name="Fujita J."/>
            <person name="Nakamura S."/>
        </authorList>
    </citation>
    <scope>NUCLEOTIDE SEQUENCE [LARGE SCALE GENOMIC DNA]</scope>
    <source>
        <strain evidence="3 4">JCM 6396</strain>
    </source>
</reference>
<proteinExistence type="inferred from homology"/>